<organism evidence="1 2">
    <name type="scientific">Gigaspora rosea</name>
    <dbReference type="NCBI Taxonomy" id="44941"/>
    <lineage>
        <taxon>Eukaryota</taxon>
        <taxon>Fungi</taxon>
        <taxon>Fungi incertae sedis</taxon>
        <taxon>Mucoromycota</taxon>
        <taxon>Glomeromycotina</taxon>
        <taxon>Glomeromycetes</taxon>
        <taxon>Diversisporales</taxon>
        <taxon>Gigasporaceae</taxon>
        <taxon>Gigaspora</taxon>
    </lineage>
</organism>
<dbReference type="AlphaFoldDB" id="A0A397W9K3"/>
<evidence type="ECO:0000313" key="1">
    <source>
        <dbReference type="EMBL" id="RIB30812.1"/>
    </source>
</evidence>
<dbReference type="OrthoDB" id="10531518at2759"/>
<gene>
    <name evidence="1" type="ORF">C2G38_2238009</name>
</gene>
<dbReference type="EMBL" id="QKWP01000004">
    <property type="protein sequence ID" value="RIB30812.1"/>
    <property type="molecule type" value="Genomic_DNA"/>
</dbReference>
<name>A0A397W9K3_9GLOM</name>
<reference evidence="1 2" key="1">
    <citation type="submission" date="2018-06" db="EMBL/GenBank/DDBJ databases">
        <title>Comparative genomics reveals the genomic features of Rhizophagus irregularis, R. cerebriforme, R. diaphanum and Gigaspora rosea, and their symbiotic lifestyle signature.</title>
        <authorList>
            <person name="Morin E."/>
            <person name="San Clemente H."/>
            <person name="Chen E.C.H."/>
            <person name="De La Providencia I."/>
            <person name="Hainaut M."/>
            <person name="Kuo A."/>
            <person name="Kohler A."/>
            <person name="Murat C."/>
            <person name="Tang N."/>
            <person name="Roy S."/>
            <person name="Loubradou J."/>
            <person name="Henrissat B."/>
            <person name="Grigoriev I.V."/>
            <person name="Corradi N."/>
            <person name="Roux C."/>
            <person name="Martin F.M."/>
        </authorList>
    </citation>
    <scope>NUCLEOTIDE SEQUENCE [LARGE SCALE GENOMIC DNA]</scope>
    <source>
        <strain evidence="1 2">DAOM 194757</strain>
    </source>
</reference>
<protein>
    <submittedName>
        <fullName evidence="1">Uncharacterized protein</fullName>
    </submittedName>
</protein>
<sequence length="53" mass="6388">MTTINLGPCSIINCTYTNVKFRKLTELAYKKCYKKRMLEVYPYLERNQHSLRI</sequence>
<comment type="caution">
    <text evidence="1">The sequence shown here is derived from an EMBL/GenBank/DDBJ whole genome shotgun (WGS) entry which is preliminary data.</text>
</comment>
<keyword evidence="2" id="KW-1185">Reference proteome</keyword>
<evidence type="ECO:0000313" key="2">
    <source>
        <dbReference type="Proteomes" id="UP000266673"/>
    </source>
</evidence>
<accession>A0A397W9K3</accession>
<proteinExistence type="predicted"/>
<dbReference type="Proteomes" id="UP000266673">
    <property type="component" value="Unassembled WGS sequence"/>
</dbReference>